<evidence type="ECO:0000313" key="3">
    <source>
        <dbReference type="Proteomes" id="UP000603200"/>
    </source>
</evidence>
<feature type="transmembrane region" description="Helical" evidence="1">
    <location>
        <begin position="71"/>
        <end position="97"/>
    </location>
</feature>
<gene>
    <name evidence="2" type="ORF">Ahu01nite_098290</name>
</gene>
<dbReference type="EMBL" id="BOMN01000149">
    <property type="protein sequence ID" value="GIE26727.1"/>
    <property type="molecule type" value="Genomic_DNA"/>
</dbReference>
<accession>A0ABQ4A789</accession>
<name>A0ABQ4A789_9ACTN</name>
<keyword evidence="1" id="KW-0472">Membrane</keyword>
<keyword evidence="1" id="KW-1133">Transmembrane helix</keyword>
<dbReference type="RefSeq" id="WP_203843623.1">
    <property type="nucleotide sequence ID" value="NZ_BAAATV010000016.1"/>
</dbReference>
<protein>
    <submittedName>
        <fullName evidence="2">Uncharacterized protein</fullName>
    </submittedName>
</protein>
<proteinExistence type="predicted"/>
<organism evidence="2 3">
    <name type="scientific">Winogradskya humida</name>
    <dbReference type="NCBI Taxonomy" id="113566"/>
    <lineage>
        <taxon>Bacteria</taxon>
        <taxon>Bacillati</taxon>
        <taxon>Actinomycetota</taxon>
        <taxon>Actinomycetes</taxon>
        <taxon>Micromonosporales</taxon>
        <taxon>Micromonosporaceae</taxon>
        <taxon>Winogradskya</taxon>
    </lineage>
</organism>
<reference evidence="2 3" key="1">
    <citation type="submission" date="2021-01" db="EMBL/GenBank/DDBJ databases">
        <title>Whole genome shotgun sequence of Actinoplanes humidus NBRC 14915.</title>
        <authorList>
            <person name="Komaki H."/>
            <person name="Tamura T."/>
        </authorList>
    </citation>
    <scope>NUCLEOTIDE SEQUENCE [LARGE SCALE GENOMIC DNA]</scope>
    <source>
        <strain evidence="2 3">NBRC 14915</strain>
    </source>
</reference>
<evidence type="ECO:0000256" key="1">
    <source>
        <dbReference type="SAM" id="Phobius"/>
    </source>
</evidence>
<comment type="caution">
    <text evidence="2">The sequence shown here is derived from an EMBL/GenBank/DDBJ whole genome shotgun (WGS) entry which is preliminary data.</text>
</comment>
<sequence>MTPTGVAVLLMVAYAVDYISIGPNWLRDRVAFLMAIASWREGFNGSPLDRWTVHQVTNVIDTGLNQAKGAYIAAASANAILGVLVGALFVYAVGALLPTKLSGRLGRVATINFPQSGIWQVNWRLQLVAALLGMMADLPAGNVGSLTIGCVNFLCGFFAPFPAWLLGGA</sequence>
<dbReference type="Proteomes" id="UP000603200">
    <property type="component" value="Unassembled WGS sequence"/>
</dbReference>
<keyword evidence="1" id="KW-0812">Transmembrane</keyword>
<keyword evidence="3" id="KW-1185">Reference proteome</keyword>
<evidence type="ECO:0000313" key="2">
    <source>
        <dbReference type="EMBL" id="GIE26727.1"/>
    </source>
</evidence>